<evidence type="ECO:0000256" key="6">
    <source>
        <dbReference type="ARBA" id="ARBA00012180"/>
    </source>
</evidence>
<evidence type="ECO:0000256" key="12">
    <source>
        <dbReference type="ARBA" id="ARBA00022801"/>
    </source>
</evidence>
<feature type="domain" description="RNase H type-2" evidence="17">
    <location>
        <begin position="14"/>
        <end position="204"/>
    </location>
</feature>
<organism evidence="18">
    <name type="scientific">Prosthecochloris aestuarii</name>
    <dbReference type="NCBI Taxonomy" id="1102"/>
    <lineage>
        <taxon>Bacteria</taxon>
        <taxon>Pseudomonadati</taxon>
        <taxon>Chlorobiota</taxon>
        <taxon>Chlorobiia</taxon>
        <taxon>Chlorobiales</taxon>
        <taxon>Chlorobiaceae</taxon>
        <taxon>Prosthecochloris</taxon>
    </lineage>
</organism>
<keyword evidence="11 14" id="KW-0255">Endonuclease</keyword>
<keyword evidence="9 14" id="KW-0540">Nuclease</keyword>
<evidence type="ECO:0000256" key="9">
    <source>
        <dbReference type="ARBA" id="ARBA00022722"/>
    </source>
</evidence>
<dbReference type="Pfam" id="PF01351">
    <property type="entry name" value="RNase_HII"/>
    <property type="match status" value="1"/>
</dbReference>
<dbReference type="PANTHER" id="PTHR10954">
    <property type="entry name" value="RIBONUCLEASE H2 SUBUNIT A"/>
    <property type="match status" value="1"/>
</dbReference>
<dbReference type="InterPro" id="IPR036397">
    <property type="entry name" value="RNaseH_sf"/>
</dbReference>
<comment type="cofactor">
    <cofactor evidence="14 15">
        <name>Mn(2+)</name>
        <dbReference type="ChEBI" id="CHEBI:29035"/>
    </cofactor>
    <cofactor evidence="14 15">
        <name>Mg(2+)</name>
        <dbReference type="ChEBI" id="CHEBI:18420"/>
    </cofactor>
    <text evidence="14 15">Manganese or magnesium. Binds 1 divalent metal ion per monomer in the absence of substrate. May bind a second metal ion after substrate binding.</text>
</comment>
<feature type="binding site" evidence="14 15">
    <location>
        <position position="116"/>
    </location>
    <ligand>
        <name>a divalent metal cation</name>
        <dbReference type="ChEBI" id="CHEBI:60240"/>
    </ligand>
</feature>
<evidence type="ECO:0000313" key="18">
    <source>
        <dbReference type="EMBL" id="HED31711.1"/>
    </source>
</evidence>
<evidence type="ECO:0000256" key="13">
    <source>
        <dbReference type="ARBA" id="ARBA00023211"/>
    </source>
</evidence>
<dbReference type="Gene3D" id="3.30.420.10">
    <property type="entry name" value="Ribonuclease H-like superfamily/Ribonuclease H"/>
    <property type="match status" value="1"/>
</dbReference>
<evidence type="ECO:0000256" key="15">
    <source>
        <dbReference type="PROSITE-ProRule" id="PRU01319"/>
    </source>
</evidence>
<comment type="cofactor">
    <cofactor evidence="2">
        <name>Mg(2+)</name>
        <dbReference type="ChEBI" id="CHEBI:18420"/>
    </cofactor>
</comment>
<evidence type="ECO:0000256" key="7">
    <source>
        <dbReference type="ARBA" id="ARBA00019179"/>
    </source>
</evidence>
<comment type="catalytic activity">
    <reaction evidence="1 14 15 16">
        <text>Endonucleolytic cleavage to 5'-phosphomonoester.</text>
        <dbReference type="EC" id="3.1.26.4"/>
    </reaction>
</comment>
<evidence type="ECO:0000256" key="2">
    <source>
        <dbReference type="ARBA" id="ARBA00001946"/>
    </source>
</evidence>
<feature type="binding site" evidence="14 15">
    <location>
        <position position="21"/>
    </location>
    <ligand>
        <name>a divalent metal cation</name>
        <dbReference type="ChEBI" id="CHEBI:60240"/>
    </ligand>
</feature>
<keyword evidence="13 14" id="KW-0464">Manganese</keyword>
<dbReference type="EMBL" id="DSBW01000185">
    <property type="protein sequence ID" value="HED31711.1"/>
    <property type="molecule type" value="Genomic_DNA"/>
</dbReference>
<feature type="binding site" evidence="14 15">
    <location>
        <position position="20"/>
    </location>
    <ligand>
        <name>a divalent metal cation</name>
        <dbReference type="ChEBI" id="CHEBI:60240"/>
    </ligand>
</feature>
<keyword evidence="8 14" id="KW-0963">Cytoplasm</keyword>
<dbReference type="InterPro" id="IPR024567">
    <property type="entry name" value="RNase_HII/HIII_dom"/>
</dbReference>
<comment type="function">
    <text evidence="3 14 16">Endonuclease that specifically degrades the RNA of RNA-DNA hybrids.</text>
</comment>
<proteinExistence type="inferred from homology"/>
<dbReference type="PANTHER" id="PTHR10954:SF18">
    <property type="entry name" value="RIBONUCLEASE HII"/>
    <property type="match status" value="1"/>
</dbReference>
<dbReference type="EC" id="3.1.26.4" evidence="6 14"/>
<evidence type="ECO:0000256" key="11">
    <source>
        <dbReference type="ARBA" id="ARBA00022759"/>
    </source>
</evidence>
<dbReference type="NCBIfam" id="NF000595">
    <property type="entry name" value="PRK00015.1-3"/>
    <property type="match status" value="1"/>
</dbReference>
<comment type="caution">
    <text evidence="18">The sequence shown here is derived from an EMBL/GenBank/DDBJ whole genome shotgun (WGS) entry which is preliminary data.</text>
</comment>
<dbReference type="AlphaFoldDB" id="A0A831SRS8"/>
<dbReference type="GO" id="GO:0003723">
    <property type="term" value="F:RNA binding"/>
    <property type="evidence" value="ECO:0007669"/>
    <property type="project" value="UniProtKB-UniRule"/>
</dbReference>
<sequence length="204" mass="22980">MTTCHEKKLWPTHPLIAGIDEAGRGPLAGPVVAAAVVFPEYFEPRNLLLRINDSKKLSAAERRQLVPEIQRTALMYAVAVAMHDEIDRLNIFGATMLAMNRAVESLPQLPSLLLVDGNRFRPSLPLQYQTMAKGDATVFSIAAASILAKNHRDRLMNEVAETYPEYGFDRHFGYPTRQHIEAIQKHGRSPIHRKSFKLRQLGEK</sequence>
<gene>
    <name evidence="14" type="primary">rnhB</name>
    <name evidence="18" type="ORF">ENN50_08580</name>
</gene>
<accession>A0A831SRS8</accession>
<dbReference type="InterPro" id="IPR012337">
    <property type="entry name" value="RNaseH-like_sf"/>
</dbReference>
<dbReference type="InterPro" id="IPR001352">
    <property type="entry name" value="RNase_HII/HIII"/>
</dbReference>
<name>A0A831SRS8_PROAE</name>
<evidence type="ECO:0000256" key="4">
    <source>
        <dbReference type="ARBA" id="ARBA00004496"/>
    </source>
</evidence>
<evidence type="ECO:0000256" key="1">
    <source>
        <dbReference type="ARBA" id="ARBA00000077"/>
    </source>
</evidence>
<comment type="subcellular location">
    <subcellularLocation>
        <location evidence="4 14">Cytoplasm</location>
    </subcellularLocation>
</comment>
<protein>
    <recommendedName>
        <fullName evidence="7 14">Ribonuclease HII</fullName>
        <shortName evidence="14">RNase HII</shortName>
        <ecNumber evidence="6 14">3.1.26.4</ecNumber>
    </recommendedName>
</protein>
<dbReference type="SUPFAM" id="SSF53098">
    <property type="entry name" value="Ribonuclease H-like"/>
    <property type="match status" value="1"/>
</dbReference>
<evidence type="ECO:0000256" key="14">
    <source>
        <dbReference type="HAMAP-Rule" id="MF_00052"/>
    </source>
</evidence>
<dbReference type="GO" id="GO:0030145">
    <property type="term" value="F:manganese ion binding"/>
    <property type="evidence" value="ECO:0007669"/>
    <property type="project" value="UniProtKB-UniRule"/>
</dbReference>
<dbReference type="Proteomes" id="UP000886335">
    <property type="component" value="Unassembled WGS sequence"/>
</dbReference>
<dbReference type="GO" id="GO:0032299">
    <property type="term" value="C:ribonuclease H2 complex"/>
    <property type="evidence" value="ECO:0007669"/>
    <property type="project" value="TreeGrafter"/>
</dbReference>
<dbReference type="GO" id="GO:0005737">
    <property type="term" value="C:cytoplasm"/>
    <property type="evidence" value="ECO:0007669"/>
    <property type="project" value="UniProtKB-SubCell"/>
</dbReference>
<evidence type="ECO:0000259" key="17">
    <source>
        <dbReference type="PROSITE" id="PS51975"/>
    </source>
</evidence>
<dbReference type="GO" id="GO:0004523">
    <property type="term" value="F:RNA-DNA hybrid ribonuclease activity"/>
    <property type="evidence" value="ECO:0007669"/>
    <property type="project" value="UniProtKB-UniRule"/>
</dbReference>
<comment type="similarity">
    <text evidence="5 14 16">Belongs to the RNase HII family.</text>
</comment>
<evidence type="ECO:0000256" key="3">
    <source>
        <dbReference type="ARBA" id="ARBA00004065"/>
    </source>
</evidence>
<dbReference type="GO" id="GO:0043137">
    <property type="term" value="P:DNA replication, removal of RNA primer"/>
    <property type="evidence" value="ECO:0007669"/>
    <property type="project" value="TreeGrafter"/>
</dbReference>
<keyword evidence="10 14" id="KW-0479">Metal-binding</keyword>
<keyword evidence="12 14" id="KW-0378">Hydrolase</keyword>
<dbReference type="CDD" id="cd07182">
    <property type="entry name" value="RNase_HII_bacteria_HII_like"/>
    <property type="match status" value="1"/>
</dbReference>
<reference evidence="18" key="1">
    <citation type="journal article" date="2020" name="mSystems">
        <title>Genome- and Community-Level Interaction Insights into Carbon Utilization and Element Cycling Functions of Hydrothermarchaeota in Hydrothermal Sediment.</title>
        <authorList>
            <person name="Zhou Z."/>
            <person name="Liu Y."/>
            <person name="Xu W."/>
            <person name="Pan J."/>
            <person name="Luo Z.H."/>
            <person name="Li M."/>
        </authorList>
    </citation>
    <scope>NUCLEOTIDE SEQUENCE [LARGE SCALE GENOMIC DNA]</scope>
    <source>
        <strain evidence="18">SpSt-1181</strain>
    </source>
</reference>
<dbReference type="InterPro" id="IPR022898">
    <property type="entry name" value="RNase_HII"/>
</dbReference>
<evidence type="ECO:0000256" key="5">
    <source>
        <dbReference type="ARBA" id="ARBA00007383"/>
    </source>
</evidence>
<dbReference type="HAMAP" id="MF_00052_B">
    <property type="entry name" value="RNase_HII_B"/>
    <property type="match status" value="1"/>
</dbReference>
<evidence type="ECO:0000256" key="8">
    <source>
        <dbReference type="ARBA" id="ARBA00022490"/>
    </source>
</evidence>
<dbReference type="GO" id="GO:0006298">
    <property type="term" value="P:mismatch repair"/>
    <property type="evidence" value="ECO:0007669"/>
    <property type="project" value="TreeGrafter"/>
</dbReference>
<dbReference type="PROSITE" id="PS51975">
    <property type="entry name" value="RNASE_H_2"/>
    <property type="match status" value="1"/>
</dbReference>
<evidence type="ECO:0000256" key="16">
    <source>
        <dbReference type="RuleBase" id="RU003515"/>
    </source>
</evidence>
<evidence type="ECO:0000256" key="10">
    <source>
        <dbReference type="ARBA" id="ARBA00022723"/>
    </source>
</evidence>